<organism evidence="3 4">
    <name type="scientific">Portibacter lacus</name>
    <dbReference type="NCBI Taxonomy" id="1099794"/>
    <lineage>
        <taxon>Bacteria</taxon>
        <taxon>Pseudomonadati</taxon>
        <taxon>Bacteroidota</taxon>
        <taxon>Saprospiria</taxon>
        <taxon>Saprospirales</taxon>
        <taxon>Haliscomenobacteraceae</taxon>
        <taxon>Portibacter</taxon>
    </lineage>
</organism>
<dbReference type="InterPro" id="IPR050491">
    <property type="entry name" value="AmpC-like"/>
</dbReference>
<protein>
    <recommendedName>
        <fullName evidence="2">Beta-lactamase-related domain-containing protein</fullName>
    </recommendedName>
</protein>
<dbReference type="InterPro" id="IPR001466">
    <property type="entry name" value="Beta-lactam-related"/>
</dbReference>
<dbReference type="Gene3D" id="3.40.710.10">
    <property type="entry name" value="DD-peptidase/beta-lactamase superfamily"/>
    <property type="match status" value="1"/>
</dbReference>
<feature type="chain" id="PRO_5041434813" description="Beta-lactamase-related domain-containing protein" evidence="1">
    <location>
        <begin position="16"/>
        <end position="477"/>
    </location>
</feature>
<name>A0AA37SPZ1_9BACT</name>
<sequence length="477" mass="52766">MKHILLFLLFSIACAAQNTTVLTEQTEIETNLLPLIAVKGQPAKTKTIEGLMKEFNVPGLSVAVIKNGKLHWTKGYGVSNTNTIQPVDENTLFQAGSISKPLAALAALTLVQEGKVDLDEDVNEYLKDWKVPASDFTKEEKVTLRRLLSHTAGTTVHGFPGYTEKDKFPTITEVLNGEGNTDKVFVDTEPGSNWRYSGGGYTIMEKLVEDVSGMPLEIFMEKNIFPKIGMENSTFYQPLPSNLKENASLAYNRKGKIIDKSYHNYPEQAAAGLWTTPSDLAKYIIEIRSIANGKEDGVLSPETVNEMLTKHKGNWGLGPSLRNDGEELIFGHGGKNAGFTNNMIASVYNGDGIIILTSGDAGNEIINPLQTTISKYYEMGIFEQQEIELYDIDEKDLLKFVGKYKYEEGERKMIVEVKVKKGKINIKLGSNHVLDAIGPLEFFDLKDPETITFSQDEQGSITSFTLKGPGVSFARIE</sequence>
<gene>
    <name evidence="3" type="ORF">GCM10007940_33220</name>
</gene>
<comment type="caution">
    <text evidence="3">The sequence shown here is derived from an EMBL/GenBank/DDBJ whole genome shotgun (WGS) entry which is preliminary data.</text>
</comment>
<reference evidence="3" key="1">
    <citation type="journal article" date="2014" name="Int. J. Syst. Evol. Microbiol.">
        <title>Complete genome sequence of Corynebacterium casei LMG S-19264T (=DSM 44701T), isolated from a smear-ripened cheese.</title>
        <authorList>
            <consortium name="US DOE Joint Genome Institute (JGI-PGF)"/>
            <person name="Walter F."/>
            <person name="Albersmeier A."/>
            <person name="Kalinowski J."/>
            <person name="Ruckert C."/>
        </authorList>
    </citation>
    <scope>NUCLEOTIDE SEQUENCE</scope>
    <source>
        <strain evidence="3">NBRC 108769</strain>
    </source>
</reference>
<feature type="signal peptide" evidence="1">
    <location>
        <begin position="1"/>
        <end position="15"/>
    </location>
</feature>
<dbReference type="Proteomes" id="UP001156666">
    <property type="component" value="Unassembled WGS sequence"/>
</dbReference>
<dbReference type="RefSeq" id="WP_235295597.1">
    <property type="nucleotide sequence ID" value="NZ_BSOH01000022.1"/>
</dbReference>
<reference evidence="3" key="2">
    <citation type="submission" date="2023-01" db="EMBL/GenBank/DDBJ databases">
        <title>Draft genome sequence of Portibacter lacus strain NBRC 108769.</title>
        <authorList>
            <person name="Sun Q."/>
            <person name="Mori K."/>
        </authorList>
    </citation>
    <scope>NUCLEOTIDE SEQUENCE</scope>
    <source>
        <strain evidence="3">NBRC 108769</strain>
    </source>
</reference>
<proteinExistence type="predicted"/>
<keyword evidence="1" id="KW-0732">Signal</keyword>
<dbReference type="EMBL" id="BSOH01000022">
    <property type="protein sequence ID" value="GLR18706.1"/>
    <property type="molecule type" value="Genomic_DNA"/>
</dbReference>
<feature type="domain" description="Beta-lactamase-related" evidence="2">
    <location>
        <begin position="46"/>
        <end position="363"/>
    </location>
</feature>
<dbReference type="PANTHER" id="PTHR46825:SF12">
    <property type="entry name" value="PENICILLIN-BINDING PROTEIN 4"/>
    <property type="match status" value="1"/>
</dbReference>
<evidence type="ECO:0000259" key="2">
    <source>
        <dbReference type="Pfam" id="PF00144"/>
    </source>
</evidence>
<evidence type="ECO:0000313" key="4">
    <source>
        <dbReference type="Proteomes" id="UP001156666"/>
    </source>
</evidence>
<dbReference type="AlphaFoldDB" id="A0AA37SPZ1"/>
<dbReference type="PANTHER" id="PTHR46825">
    <property type="entry name" value="D-ALANYL-D-ALANINE-CARBOXYPEPTIDASE/ENDOPEPTIDASE AMPH"/>
    <property type="match status" value="1"/>
</dbReference>
<dbReference type="Pfam" id="PF00144">
    <property type="entry name" value="Beta-lactamase"/>
    <property type="match status" value="1"/>
</dbReference>
<dbReference type="SUPFAM" id="SSF56601">
    <property type="entry name" value="beta-lactamase/transpeptidase-like"/>
    <property type="match status" value="1"/>
</dbReference>
<keyword evidence="4" id="KW-1185">Reference proteome</keyword>
<dbReference type="InterPro" id="IPR012338">
    <property type="entry name" value="Beta-lactam/transpept-like"/>
</dbReference>
<evidence type="ECO:0000256" key="1">
    <source>
        <dbReference type="SAM" id="SignalP"/>
    </source>
</evidence>
<accession>A0AA37SPZ1</accession>
<evidence type="ECO:0000313" key="3">
    <source>
        <dbReference type="EMBL" id="GLR18706.1"/>
    </source>
</evidence>